<dbReference type="Proteomes" id="UP000565521">
    <property type="component" value="Unassembled WGS sequence"/>
</dbReference>
<comment type="caution">
    <text evidence="1">The sequence shown here is derived from an EMBL/GenBank/DDBJ whole genome shotgun (WGS) entry which is preliminary data.</text>
</comment>
<proteinExistence type="predicted"/>
<gene>
    <name evidence="1" type="ORF">HW554_18840</name>
</gene>
<evidence type="ECO:0000313" key="1">
    <source>
        <dbReference type="EMBL" id="NVO33269.1"/>
    </source>
</evidence>
<protein>
    <recommendedName>
        <fullName evidence="3">GIY-YIG nuclease family protein</fullName>
    </recommendedName>
</protein>
<evidence type="ECO:0008006" key="3">
    <source>
        <dbReference type="Google" id="ProtNLM"/>
    </source>
</evidence>
<name>A0A7Y7U7Y4_9BACT</name>
<organism evidence="1 2">
    <name type="scientific">Hymenobacter lapidiphilus</name>
    <dbReference type="NCBI Taxonomy" id="2608003"/>
    <lineage>
        <taxon>Bacteria</taxon>
        <taxon>Pseudomonadati</taxon>
        <taxon>Bacteroidota</taxon>
        <taxon>Cytophagia</taxon>
        <taxon>Cytophagales</taxon>
        <taxon>Hymenobacteraceae</taxon>
        <taxon>Hymenobacter</taxon>
    </lineage>
</organism>
<evidence type="ECO:0000313" key="2">
    <source>
        <dbReference type="Proteomes" id="UP000565521"/>
    </source>
</evidence>
<accession>A0A7Y7U7Y4</accession>
<dbReference type="RefSeq" id="WP_176910078.1">
    <property type="nucleotide sequence ID" value="NZ_JABKAU010000056.1"/>
</dbReference>
<dbReference type="AlphaFoldDB" id="A0A7Y7U7Y4"/>
<keyword evidence="2" id="KW-1185">Reference proteome</keyword>
<reference evidence="1 2" key="1">
    <citation type="submission" date="2020-05" db="EMBL/GenBank/DDBJ databases">
        <title>Hymenobacter terrestris sp. nov. and Hymenobacter lapidiphilus sp. nov., isolated from regoliths in Antarctica.</title>
        <authorList>
            <person name="Sedlacek I."/>
            <person name="Pantucek R."/>
            <person name="Zeman M."/>
            <person name="Holochova P."/>
            <person name="Kralova S."/>
            <person name="Stankova E."/>
            <person name="Sedo O."/>
            <person name="Micenkova L."/>
            <person name="Svec P."/>
            <person name="Gupta V."/>
            <person name="Sood U."/>
            <person name="Korpole U.S."/>
            <person name="Lal R."/>
        </authorList>
    </citation>
    <scope>NUCLEOTIDE SEQUENCE [LARGE SCALE GENOMIC DNA]</scope>
    <source>
        <strain evidence="1 2">P5342</strain>
    </source>
</reference>
<dbReference type="EMBL" id="JABKAU010000056">
    <property type="protein sequence ID" value="NVO33269.1"/>
    <property type="molecule type" value="Genomic_DNA"/>
</dbReference>
<sequence length="130" mass="14301">MANPIQQRGAGVGCPRAAWVGMQKGRKATLYVIRCYGNGEVFYKVGISFCVASRFAAGKMPYRWRTLARYSSWDAGKVWDLEQLVHNSGLVSYAPLLPFAGKTECYGSADAVLLLLPDSTFILKSVMIDV</sequence>